<evidence type="ECO:0000313" key="2">
    <source>
        <dbReference type="EMBL" id="WAW15253.1"/>
    </source>
</evidence>
<dbReference type="Proteomes" id="UP001164187">
    <property type="component" value="Chromosome"/>
</dbReference>
<reference evidence="2" key="1">
    <citation type="submission" date="2022-12" db="EMBL/GenBank/DDBJ databases">
        <title>Peptostreptococcus.</title>
        <authorList>
            <person name="Lee S.H."/>
        </authorList>
    </citation>
    <scope>NUCLEOTIDE SEQUENCE</scope>
    <source>
        <strain evidence="2">CBA3647</strain>
    </source>
</reference>
<keyword evidence="3" id="KW-1185">Reference proteome</keyword>
<accession>A0ABY7JPG3</accession>
<evidence type="ECO:0000313" key="1">
    <source>
        <dbReference type="EMBL" id="WAW14636.1"/>
    </source>
</evidence>
<dbReference type="RefSeq" id="WP_269311333.1">
    <property type="nucleotide sequence ID" value="NZ_CP114052.1"/>
</dbReference>
<protein>
    <submittedName>
        <fullName evidence="2">Uncharacterized protein</fullName>
    </submittedName>
</protein>
<evidence type="ECO:0000313" key="3">
    <source>
        <dbReference type="Proteomes" id="UP001164187"/>
    </source>
</evidence>
<dbReference type="EMBL" id="CP114052">
    <property type="protein sequence ID" value="WAW15253.1"/>
    <property type="molecule type" value="Genomic_DNA"/>
</dbReference>
<gene>
    <name evidence="2" type="ORF">O0R46_02040</name>
    <name evidence="1" type="ORF">O0R46_08535</name>
</gene>
<proteinExistence type="predicted"/>
<name>A0ABY7JPG3_9FIRM</name>
<sequence length="79" mass="9106">MKINLRKTENIEIGDVVTDGDNMYIICVSNFDEQVCLLDLKNSYFIETSLEPCELSDCIKEFNLKLVTKNKDVLITESR</sequence>
<organism evidence="2 3">
    <name type="scientific">Peptostreptococcus equinus</name>
    <dbReference type="NCBI Taxonomy" id="3003601"/>
    <lineage>
        <taxon>Bacteria</taxon>
        <taxon>Bacillati</taxon>
        <taxon>Bacillota</taxon>
        <taxon>Clostridia</taxon>
        <taxon>Peptostreptococcales</taxon>
        <taxon>Peptostreptococcaceae</taxon>
        <taxon>Peptostreptococcus</taxon>
    </lineage>
</organism>
<dbReference type="EMBL" id="CP114052">
    <property type="protein sequence ID" value="WAW14636.1"/>
    <property type="molecule type" value="Genomic_DNA"/>
</dbReference>